<evidence type="ECO:0000259" key="4">
    <source>
        <dbReference type="Pfam" id="PF03328"/>
    </source>
</evidence>
<dbReference type="InterPro" id="IPR040442">
    <property type="entry name" value="Pyrv_kinase-like_dom_sf"/>
</dbReference>
<dbReference type="InterPro" id="IPR011206">
    <property type="entry name" value="Citrate_lyase_beta/mcl1/mcl2"/>
</dbReference>
<dbReference type="PANTHER" id="PTHR32308:SF10">
    <property type="entry name" value="CITRATE LYASE SUBUNIT BETA"/>
    <property type="match status" value="1"/>
</dbReference>
<dbReference type="PIRSF" id="PIRSF015582">
    <property type="entry name" value="Cit_lyase_B"/>
    <property type="match status" value="1"/>
</dbReference>
<protein>
    <submittedName>
        <fullName evidence="5">CoA ester lyase</fullName>
    </submittedName>
</protein>
<name>A0ABU4BR46_RHOGO</name>
<evidence type="ECO:0000313" key="5">
    <source>
        <dbReference type="EMBL" id="MDV6266686.1"/>
    </source>
</evidence>
<organism evidence="5 6">
    <name type="scientific">Rhodococcus globerulus</name>
    <dbReference type="NCBI Taxonomy" id="33008"/>
    <lineage>
        <taxon>Bacteria</taxon>
        <taxon>Bacillati</taxon>
        <taxon>Actinomycetota</taxon>
        <taxon>Actinomycetes</taxon>
        <taxon>Mycobacteriales</taxon>
        <taxon>Nocardiaceae</taxon>
        <taxon>Rhodococcus</taxon>
    </lineage>
</organism>
<dbReference type="Pfam" id="PF03328">
    <property type="entry name" value="HpcH_HpaI"/>
    <property type="match status" value="1"/>
</dbReference>
<keyword evidence="6" id="KW-1185">Reference proteome</keyword>
<comment type="cofactor">
    <cofactor evidence="1">
        <name>Mg(2+)</name>
        <dbReference type="ChEBI" id="CHEBI:18420"/>
    </cofactor>
</comment>
<keyword evidence="2" id="KW-0479">Metal-binding</keyword>
<evidence type="ECO:0000313" key="6">
    <source>
        <dbReference type="Proteomes" id="UP001185927"/>
    </source>
</evidence>
<reference evidence="5 6" key="1">
    <citation type="submission" date="2023-10" db="EMBL/GenBank/DDBJ databases">
        <title>Development of a sustainable strategy for remediation of hydrocarbon-contaminated territories based on the waste exchange concept.</title>
        <authorList>
            <person name="Krivoruchko A."/>
        </authorList>
    </citation>
    <scope>NUCLEOTIDE SEQUENCE [LARGE SCALE GENOMIC DNA]</scope>
    <source>
        <strain evidence="5 6">IEGM 1203</strain>
    </source>
</reference>
<comment type="caution">
    <text evidence="5">The sequence shown here is derived from an EMBL/GenBank/DDBJ whole genome shotgun (WGS) entry which is preliminary data.</text>
</comment>
<dbReference type="InterPro" id="IPR005000">
    <property type="entry name" value="Aldolase/citrate-lyase_domain"/>
</dbReference>
<sequence length="280" mass="29238">MRAPARSWLYVPGHKAGLIPKALGSGADAVIIDLEDAVPAESKDQARVNAVTIAKDRGNAVDAPEIWVRINQAGSPWHDDDVAALAGSAIAGLRVPKAESVESVRAIAEASRLPIQLILETALGLLEAPVLARAHPSVVGISLGEADLSADLRVGPGGLDWARGWLVTAARAAGLPSPAQSVWTHVRDLDGLRASSIRSRECGFHGRTVIHPTQIPIVNDVFTPTDAEVAAAQAIVDAAQQAAEDGSSALLDANGRFIDPAVVEQARVVLSLARHDHISS</sequence>
<dbReference type="EMBL" id="JAWLKB010000003">
    <property type="protein sequence ID" value="MDV6266686.1"/>
    <property type="molecule type" value="Genomic_DNA"/>
</dbReference>
<evidence type="ECO:0000256" key="3">
    <source>
        <dbReference type="ARBA" id="ARBA00022842"/>
    </source>
</evidence>
<dbReference type="GO" id="GO:0016829">
    <property type="term" value="F:lyase activity"/>
    <property type="evidence" value="ECO:0007669"/>
    <property type="project" value="UniProtKB-KW"/>
</dbReference>
<dbReference type="SUPFAM" id="SSF51621">
    <property type="entry name" value="Phosphoenolpyruvate/pyruvate domain"/>
    <property type="match status" value="1"/>
</dbReference>
<keyword evidence="5" id="KW-0456">Lyase</keyword>
<feature type="domain" description="HpcH/HpaI aldolase/citrate lyase" evidence="4">
    <location>
        <begin position="6"/>
        <end position="212"/>
    </location>
</feature>
<dbReference type="RefSeq" id="WP_317541063.1">
    <property type="nucleotide sequence ID" value="NZ_JAWLKB010000003.1"/>
</dbReference>
<accession>A0ABU4BR46</accession>
<dbReference type="InterPro" id="IPR015813">
    <property type="entry name" value="Pyrv/PenolPyrv_kinase-like_dom"/>
</dbReference>
<dbReference type="Proteomes" id="UP001185927">
    <property type="component" value="Unassembled WGS sequence"/>
</dbReference>
<proteinExistence type="predicted"/>
<keyword evidence="3" id="KW-0460">Magnesium</keyword>
<evidence type="ECO:0000256" key="1">
    <source>
        <dbReference type="ARBA" id="ARBA00001946"/>
    </source>
</evidence>
<gene>
    <name evidence="5" type="ORF">R3Q16_08730</name>
</gene>
<dbReference type="Gene3D" id="3.20.20.60">
    <property type="entry name" value="Phosphoenolpyruvate-binding domains"/>
    <property type="match status" value="1"/>
</dbReference>
<dbReference type="PANTHER" id="PTHR32308">
    <property type="entry name" value="LYASE BETA SUBUNIT, PUTATIVE (AFU_ORTHOLOGUE AFUA_4G13030)-RELATED"/>
    <property type="match status" value="1"/>
</dbReference>
<evidence type="ECO:0000256" key="2">
    <source>
        <dbReference type="ARBA" id="ARBA00022723"/>
    </source>
</evidence>